<proteinExistence type="predicted"/>
<protein>
    <submittedName>
        <fullName evidence="1">Uncharacterized protein</fullName>
    </submittedName>
</protein>
<evidence type="ECO:0000313" key="2">
    <source>
        <dbReference type="Proteomes" id="UP000223773"/>
    </source>
</evidence>
<organism evidence="1 2">
    <name type="scientific">Bacillus phage Leo2</name>
    <dbReference type="NCBI Taxonomy" id="1815973"/>
    <lineage>
        <taxon>Viruses</taxon>
        <taxon>Duplodnaviria</taxon>
        <taxon>Heunggongvirae</taxon>
        <taxon>Uroviricota</taxon>
        <taxon>Caudoviricetes</taxon>
        <taxon>Ehrlichviridae</taxon>
        <taxon>Andromedavirus</taxon>
        <taxon>Andromedavirus leo2</taxon>
    </lineage>
</organism>
<dbReference type="Proteomes" id="UP000223773">
    <property type="component" value="Segment"/>
</dbReference>
<accession>A0A1S5QTN0</accession>
<evidence type="ECO:0000313" key="1">
    <source>
        <dbReference type="EMBL" id="AMR60060.1"/>
    </source>
</evidence>
<reference evidence="2" key="1">
    <citation type="submission" date="2016-02" db="EMBL/GenBank/DDBJ databases">
        <authorList>
            <person name="Morales N."/>
            <person name="Badran S."/>
            <person name="Schick P."/>
            <person name="Jacoby B."/>
            <person name="Reddi K."/>
            <person name="Villella W."/>
            <person name="Sanders E.R."/>
            <person name="Lorenz T.C."/>
        </authorList>
    </citation>
    <scope>NUCLEOTIDE SEQUENCE [LARGE SCALE GENOMIC DNA]</scope>
</reference>
<name>A0A1S5QTN0_9CAUD</name>
<gene>
    <name evidence="1" type="ORF">LEO2_21</name>
</gene>
<keyword evidence="2" id="KW-1185">Reference proteome</keyword>
<sequence>MTELIYKGKEEKELILPPLGRIKYGSKVTVYGKEHIAYLKNLGFEEVRKPKKKKEEDR</sequence>
<dbReference type="EMBL" id="KU836751">
    <property type="protein sequence ID" value="AMR60060.1"/>
    <property type="molecule type" value="Genomic_DNA"/>
</dbReference>